<dbReference type="EMBL" id="JACHEG010000002">
    <property type="protein sequence ID" value="MBB6162394.1"/>
    <property type="molecule type" value="Genomic_DNA"/>
</dbReference>
<dbReference type="Proteomes" id="UP000547879">
    <property type="component" value="Unassembled WGS sequence"/>
</dbReference>
<proteinExistence type="predicted"/>
<protein>
    <submittedName>
        <fullName evidence="1">Uncharacterized protein</fullName>
    </submittedName>
</protein>
<evidence type="ECO:0000313" key="2">
    <source>
        <dbReference type="Proteomes" id="UP000547879"/>
    </source>
</evidence>
<sequence>MPQIAVNLDFNTIMDYISFIGIADERLTYVLLAIAAAAFSF</sequence>
<name>A0A7W9Y5J3_9HYPH</name>
<gene>
    <name evidence="1" type="ORF">HNQ72_002212</name>
</gene>
<keyword evidence="2" id="KW-1185">Reference proteome</keyword>
<evidence type="ECO:0000313" key="1">
    <source>
        <dbReference type="EMBL" id="MBB6162394.1"/>
    </source>
</evidence>
<comment type="caution">
    <text evidence="1">The sequence shown here is derived from an EMBL/GenBank/DDBJ whole genome shotgun (WGS) entry which is preliminary data.</text>
</comment>
<dbReference type="AlphaFoldDB" id="A0A7W9Y5J3"/>
<organism evidence="1 2">
    <name type="scientific">Rhizobium wenxiniae</name>
    <dbReference type="NCBI Taxonomy" id="1737357"/>
    <lineage>
        <taxon>Bacteria</taxon>
        <taxon>Pseudomonadati</taxon>
        <taxon>Pseudomonadota</taxon>
        <taxon>Alphaproteobacteria</taxon>
        <taxon>Hyphomicrobiales</taxon>
        <taxon>Rhizobiaceae</taxon>
        <taxon>Rhizobium/Agrobacterium group</taxon>
        <taxon>Rhizobium</taxon>
    </lineage>
</organism>
<accession>A0A7W9Y5J3</accession>
<reference evidence="1 2" key="1">
    <citation type="submission" date="2020-08" db="EMBL/GenBank/DDBJ databases">
        <title>Genomic Encyclopedia of Type Strains, Phase IV (KMG-IV): sequencing the most valuable type-strain genomes for metagenomic binning, comparative biology and taxonomic classification.</title>
        <authorList>
            <person name="Goeker M."/>
        </authorList>
    </citation>
    <scope>NUCLEOTIDE SEQUENCE [LARGE SCALE GENOMIC DNA]</scope>
    <source>
        <strain evidence="1 2">DSM 100734</strain>
    </source>
</reference>
<dbReference type="RefSeq" id="WP_280518268.1">
    <property type="nucleotide sequence ID" value="NZ_BMHW01000002.1"/>
</dbReference>